<name>A0A7C4ZGN1_9DEIN</name>
<protein>
    <submittedName>
        <fullName evidence="2">Thioredoxin</fullName>
    </submittedName>
</protein>
<evidence type="ECO:0000259" key="1">
    <source>
        <dbReference type="Pfam" id="PF13098"/>
    </source>
</evidence>
<dbReference type="AlphaFoldDB" id="A0A7C4ZGN1"/>
<dbReference type="Pfam" id="PF13098">
    <property type="entry name" value="Thioredoxin_2"/>
    <property type="match status" value="1"/>
</dbReference>
<evidence type="ECO:0000313" key="2">
    <source>
        <dbReference type="EMBL" id="HGY09079.1"/>
    </source>
</evidence>
<accession>A0A7C4ZGN1</accession>
<reference evidence="2" key="1">
    <citation type="journal article" date="2020" name="mSystems">
        <title>Genome- and Community-Level Interaction Insights into Carbon Utilization and Element Cycling Functions of Hydrothermarchaeota in Hydrothermal Sediment.</title>
        <authorList>
            <person name="Zhou Z."/>
            <person name="Liu Y."/>
            <person name="Xu W."/>
            <person name="Pan J."/>
            <person name="Luo Z.H."/>
            <person name="Li M."/>
        </authorList>
    </citation>
    <scope>NUCLEOTIDE SEQUENCE [LARGE SCALE GENOMIC DNA]</scope>
    <source>
        <strain evidence="2">HyVt-570</strain>
    </source>
</reference>
<dbReference type="Proteomes" id="UP000885759">
    <property type="component" value="Unassembled WGS sequence"/>
</dbReference>
<sequence>MLALAVFGGLPTRAEADFRRWYPYAEALELGLEHGRPVLLYFRSDHCPYCEQMETFVLSAPDVEGLMEHCTVVASITLGRSSTAALGQRWRVFGTPSFVFVRYQHGRWTEVERVFGSLPRDRFLEFLRRVCKEEG</sequence>
<comment type="caution">
    <text evidence="2">The sequence shown here is derived from an EMBL/GenBank/DDBJ whole genome shotgun (WGS) entry which is preliminary data.</text>
</comment>
<dbReference type="InterPro" id="IPR012336">
    <property type="entry name" value="Thioredoxin-like_fold"/>
</dbReference>
<feature type="domain" description="Thioredoxin-like fold" evidence="1">
    <location>
        <begin position="33"/>
        <end position="127"/>
    </location>
</feature>
<dbReference type="EMBL" id="DRPZ01000090">
    <property type="protein sequence ID" value="HGY09079.1"/>
    <property type="molecule type" value="Genomic_DNA"/>
</dbReference>
<proteinExistence type="predicted"/>
<gene>
    <name evidence="2" type="ORF">ENK37_03345</name>
</gene>
<dbReference type="Gene3D" id="3.40.30.10">
    <property type="entry name" value="Glutaredoxin"/>
    <property type="match status" value="1"/>
</dbReference>
<organism evidence="2">
    <name type="scientific">Oceanithermus profundus</name>
    <dbReference type="NCBI Taxonomy" id="187137"/>
    <lineage>
        <taxon>Bacteria</taxon>
        <taxon>Thermotogati</taxon>
        <taxon>Deinococcota</taxon>
        <taxon>Deinococci</taxon>
        <taxon>Thermales</taxon>
        <taxon>Thermaceae</taxon>
        <taxon>Oceanithermus</taxon>
    </lineage>
</organism>
<dbReference type="InterPro" id="IPR036249">
    <property type="entry name" value="Thioredoxin-like_sf"/>
</dbReference>
<dbReference type="SUPFAM" id="SSF52833">
    <property type="entry name" value="Thioredoxin-like"/>
    <property type="match status" value="1"/>
</dbReference>